<sequence length="534" mass="59199">MQRNNHLLGRPLTAMAGGKDDDSAKSLLLNSARPSERVNTDFLLHRPVLPLHASIAPIKTLSMPSARERKKAFLSAKYYSECAFRGIGPLDADQAATTVKNEYGKWWPARSRNKRGSTTTAVTSHRLPKRLRISLPKRSGRNVSITSVPENTSSSAVLSSTDDESSQSHDRTSSLKQQQYLSEDMETESMAPVPNVDTLNAEKVQTAKAGILQELKDNGGDTTTPRFLQLLDVLHTYYNSQGYDARWTHSDPFCSMDGIWLNLSRPTYSDSLGRNHEGDWVYTLGRLAFDMFRPTGLRCSLQGIFQHTELEPTDGESNSDRPRIFPARLLQARDRDGAPPMRTNDLVISFTIEQNQTKRGDPPSSLSSSNSETAQDAEYVVQRPIQALLTNHGYCLPDPETPNRLSIWFCGGKLEPAIQDDDVSRDSVVDQDSGSSSCLEEWRNLFDTAQAPSRNFSEMARILAAKCFLGAHLPQGMEADGSLNYSLQRPIGGHGQVYVDVLYCDETMRIIQGHGGSVFVSIRPLASDGLEDDE</sequence>
<accession>A0A7S2YSF8</accession>
<gene>
    <name evidence="2" type="ORF">APAL1065_LOCUS26232</name>
</gene>
<evidence type="ECO:0000313" key="2">
    <source>
        <dbReference type="EMBL" id="CAD9993163.1"/>
    </source>
</evidence>
<reference evidence="2" key="1">
    <citation type="submission" date="2021-01" db="EMBL/GenBank/DDBJ databases">
        <authorList>
            <person name="Corre E."/>
            <person name="Pelletier E."/>
            <person name="Niang G."/>
            <person name="Scheremetjew M."/>
            <person name="Finn R."/>
            <person name="Kale V."/>
            <person name="Holt S."/>
            <person name="Cochrane G."/>
            <person name="Meng A."/>
            <person name="Brown T."/>
            <person name="Cohen L."/>
        </authorList>
    </citation>
    <scope>NUCLEOTIDE SEQUENCE</scope>
    <source>
        <strain evidence="2">CCMP125</strain>
    </source>
</reference>
<feature type="region of interest" description="Disordered" evidence="1">
    <location>
        <begin position="109"/>
        <end position="177"/>
    </location>
</feature>
<proteinExistence type="predicted"/>
<feature type="compositionally biased region" description="Polar residues" evidence="1">
    <location>
        <begin position="141"/>
        <end position="160"/>
    </location>
</feature>
<name>A0A7S2YSF8_9STRA</name>
<protein>
    <submittedName>
        <fullName evidence="2">Uncharacterized protein</fullName>
    </submittedName>
</protein>
<dbReference type="AlphaFoldDB" id="A0A7S2YSF8"/>
<organism evidence="2">
    <name type="scientific">Entomoneis paludosa</name>
    <dbReference type="NCBI Taxonomy" id="265537"/>
    <lineage>
        <taxon>Eukaryota</taxon>
        <taxon>Sar</taxon>
        <taxon>Stramenopiles</taxon>
        <taxon>Ochrophyta</taxon>
        <taxon>Bacillariophyta</taxon>
        <taxon>Bacillariophyceae</taxon>
        <taxon>Bacillariophycidae</taxon>
        <taxon>Entomoneidaceae</taxon>
        <taxon>Entomoneis</taxon>
    </lineage>
</organism>
<feature type="region of interest" description="Disordered" evidence="1">
    <location>
        <begin position="353"/>
        <end position="375"/>
    </location>
</feature>
<evidence type="ECO:0000256" key="1">
    <source>
        <dbReference type="SAM" id="MobiDB-lite"/>
    </source>
</evidence>
<dbReference type="EMBL" id="HBHT01039024">
    <property type="protein sequence ID" value="CAD9993163.1"/>
    <property type="molecule type" value="Transcribed_RNA"/>
</dbReference>